<evidence type="ECO:0000313" key="4">
    <source>
        <dbReference type="Proteomes" id="UP001190700"/>
    </source>
</evidence>
<keyword evidence="2" id="KW-0472">Membrane</keyword>
<protein>
    <submittedName>
        <fullName evidence="3">Uncharacterized protein</fullName>
    </submittedName>
</protein>
<evidence type="ECO:0000256" key="2">
    <source>
        <dbReference type="SAM" id="Phobius"/>
    </source>
</evidence>
<feature type="region of interest" description="Disordered" evidence="1">
    <location>
        <begin position="1"/>
        <end position="26"/>
    </location>
</feature>
<proteinExistence type="predicted"/>
<keyword evidence="2" id="KW-1133">Transmembrane helix</keyword>
<dbReference type="Proteomes" id="UP001190700">
    <property type="component" value="Unassembled WGS sequence"/>
</dbReference>
<keyword evidence="2" id="KW-0812">Transmembrane</keyword>
<name>A0AAE0LLU5_9CHLO</name>
<dbReference type="EMBL" id="LGRX02000145">
    <property type="protein sequence ID" value="KAK3289414.1"/>
    <property type="molecule type" value="Genomic_DNA"/>
</dbReference>
<sequence>HTILGWGSQQQGVPSERDWGGQSHGDHKDLDLAGSVAGALGLLGTLRCCSGGWHGIIRRFDSVMRLGVAAELEGVVVAAAVLVVGWVGEGVERGSLMAFGFGFMAEDSPSS</sequence>
<organism evidence="3 4">
    <name type="scientific">Cymbomonas tetramitiformis</name>
    <dbReference type="NCBI Taxonomy" id="36881"/>
    <lineage>
        <taxon>Eukaryota</taxon>
        <taxon>Viridiplantae</taxon>
        <taxon>Chlorophyta</taxon>
        <taxon>Pyramimonadophyceae</taxon>
        <taxon>Pyramimonadales</taxon>
        <taxon>Pyramimonadaceae</taxon>
        <taxon>Cymbomonas</taxon>
    </lineage>
</organism>
<evidence type="ECO:0000256" key="1">
    <source>
        <dbReference type="SAM" id="MobiDB-lite"/>
    </source>
</evidence>
<feature type="compositionally biased region" description="Basic and acidic residues" evidence="1">
    <location>
        <begin position="15"/>
        <end position="26"/>
    </location>
</feature>
<gene>
    <name evidence="3" type="ORF">CYMTET_3155</name>
</gene>
<reference evidence="3 4" key="1">
    <citation type="journal article" date="2015" name="Genome Biol. Evol.">
        <title>Comparative Genomics of a Bacterivorous Green Alga Reveals Evolutionary Causalities and Consequences of Phago-Mixotrophic Mode of Nutrition.</title>
        <authorList>
            <person name="Burns J.A."/>
            <person name="Paasch A."/>
            <person name="Narechania A."/>
            <person name="Kim E."/>
        </authorList>
    </citation>
    <scope>NUCLEOTIDE SEQUENCE [LARGE SCALE GENOMIC DNA]</scope>
    <source>
        <strain evidence="3 4">PLY_AMNH</strain>
    </source>
</reference>
<dbReference type="AlphaFoldDB" id="A0AAE0LLU5"/>
<accession>A0AAE0LLU5</accession>
<feature type="non-terminal residue" evidence="3">
    <location>
        <position position="1"/>
    </location>
</feature>
<evidence type="ECO:0000313" key="3">
    <source>
        <dbReference type="EMBL" id="KAK3289414.1"/>
    </source>
</evidence>
<keyword evidence="4" id="KW-1185">Reference proteome</keyword>
<comment type="caution">
    <text evidence="3">The sequence shown here is derived from an EMBL/GenBank/DDBJ whole genome shotgun (WGS) entry which is preliminary data.</text>
</comment>
<feature type="transmembrane region" description="Helical" evidence="2">
    <location>
        <begin position="66"/>
        <end position="87"/>
    </location>
</feature>